<reference evidence="2 3" key="1">
    <citation type="submission" date="2018-06" db="EMBL/GenBank/DDBJ databases">
        <title>Extensive metabolic versatility and redundancy in microbially diverse, dynamic hydrothermal sediments.</title>
        <authorList>
            <person name="Dombrowski N."/>
            <person name="Teske A."/>
            <person name="Baker B.J."/>
        </authorList>
    </citation>
    <scope>NUCLEOTIDE SEQUENCE [LARGE SCALE GENOMIC DNA]</scope>
    <source>
        <strain evidence="2">B10_G13</strain>
    </source>
</reference>
<sequence>MAVIIDVSIMNIAGRVVKSAKYKENGLDIGDMIQGVYFVNIKGVNYSVTRKMNLIR</sequence>
<gene>
    <name evidence="2" type="ORF">DRP43_01860</name>
</gene>
<dbReference type="Pfam" id="PF18962">
    <property type="entry name" value="Por_Secre_tail"/>
    <property type="match status" value="1"/>
</dbReference>
<evidence type="ECO:0000313" key="3">
    <source>
        <dbReference type="Proteomes" id="UP000271125"/>
    </source>
</evidence>
<comment type="caution">
    <text evidence="2">The sequence shown here is derived from an EMBL/GenBank/DDBJ whole genome shotgun (WGS) entry which is preliminary data.</text>
</comment>
<proteinExistence type="predicted"/>
<name>A0A660SMF4_UNCT6</name>
<dbReference type="Proteomes" id="UP000271125">
    <property type="component" value="Unassembled WGS sequence"/>
</dbReference>
<dbReference type="InterPro" id="IPR026444">
    <property type="entry name" value="Secre_tail"/>
</dbReference>
<protein>
    <recommendedName>
        <fullName evidence="1">Secretion system C-terminal sorting domain-containing protein</fullName>
    </recommendedName>
</protein>
<dbReference type="EMBL" id="QNBD01000061">
    <property type="protein sequence ID" value="RKX71974.1"/>
    <property type="molecule type" value="Genomic_DNA"/>
</dbReference>
<dbReference type="AlphaFoldDB" id="A0A660SMF4"/>
<evidence type="ECO:0000259" key="1">
    <source>
        <dbReference type="Pfam" id="PF18962"/>
    </source>
</evidence>
<organism evidence="2 3">
    <name type="scientific">candidate division TA06 bacterium</name>
    <dbReference type="NCBI Taxonomy" id="2250710"/>
    <lineage>
        <taxon>Bacteria</taxon>
        <taxon>Bacteria division TA06</taxon>
    </lineage>
</organism>
<dbReference type="NCBIfam" id="TIGR04183">
    <property type="entry name" value="Por_Secre_tail"/>
    <property type="match status" value="1"/>
</dbReference>
<feature type="domain" description="Secretion system C-terminal sorting" evidence="1">
    <location>
        <begin position="6"/>
        <end position="52"/>
    </location>
</feature>
<evidence type="ECO:0000313" key="2">
    <source>
        <dbReference type="EMBL" id="RKX71974.1"/>
    </source>
</evidence>
<accession>A0A660SMF4</accession>